<dbReference type="Proteomes" id="UP000233435">
    <property type="component" value="Unassembled WGS sequence"/>
</dbReference>
<dbReference type="PANTHER" id="PTHR33734:SF22">
    <property type="entry name" value="MEMBRANE-BOUND LYTIC MUREIN TRANSGLYCOSYLASE D"/>
    <property type="match status" value="1"/>
</dbReference>
<proteinExistence type="predicted"/>
<dbReference type="OrthoDB" id="2149800at2"/>
<dbReference type="RefSeq" id="WP_106659931.1">
    <property type="nucleotide sequence ID" value="NZ_PJEO01000040.1"/>
</dbReference>
<comment type="caution">
    <text evidence="3">The sequence shown here is derived from an EMBL/GenBank/DDBJ whole genome shotgun (WGS) entry which is preliminary data.</text>
</comment>
<keyword evidence="1" id="KW-0732">Signal</keyword>
<dbReference type="SUPFAM" id="SSF53822">
    <property type="entry name" value="Periplasmic binding protein-like I"/>
    <property type="match status" value="1"/>
</dbReference>
<evidence type="ECO:0000259" key="2">
    <source>
        <dbReference type="PROSITE" id="PS51782"/>
    </source>
</evidence>
<keyword evidence="4" id="KW-1185">Reference proteome</keyword>
<dbReference type="SUPFAM" id="SSF54106">
    <property type="entry name" value="LysM domain"/>
    <property type="match status" value="3"/>
</dbReference>
<dbReference type="Pfam" id="PF01476">
    <property type="entry name" value="LysM"/>
    <property type="match status" value="4"/>
</dbReference>
<accession>A0A2N3HIN2</accession>
<feature type="chain" id="PRO_5014910811" evidence="1">
    <location>
        <begin position="22"/>
        <end position="641"/>
    </location>
</feature>
<feature type="domain" description="LysM" evidence="2">
    <location>
        <begin position="88"/>
        <end position="132"/>
    </location>
</feature>
<evidence type="ECO:0000256" key="1">
    <source>
        <dbReference type="SAM" id="SignalP"/>
    </source>
</evidence>
<dbReference type="PROSITE" id="PS51782">
    <property type="entry name" value="LYSM"/>
    <property type="match status" value="3"/>
</dbReference>
<dbReference type="Gene3D" id="3.40.50.2300">
    <property type="match status" value="2"/>
</dbReference>
<dbReference type="SMART" id="SM00257">
    <property type="entry name" value="LysM"/>
    <property type="match status" value="4"/>
</dbReference>
<organism evidence="3 4">
    <name type="scientific">Confluentibacter flavum</name>
    <dbReference type="NCBI Taxonomy" id="1909700"/>
    <lineage>
        <taxon>Bacteria</taxon>
        <taxon>Pseudomonadati</taxon>
        <taxon>Bacteroidota</taxon>
        <taxon>Flavobacteriia</taxon>
        <taxon>Flavobacteriales</taxon>
        <taxon>Flavobacteriaceae</taxon>
        <taxon>Confluentibacter</taxon>
    </lineage>
</organism>
<evidence type="ECO:0000313" key="4">
    <source>
        <dbReference type="Proteomes" id="UP000233435"/>
    </source>
</evidence>
<sequence>MIKFFTVFSFVLVFSFNTTYAQNYSTHQVKEGETIESIAKRYYVTPFDIYGLNPEVKKGLKANTVLIIPISKAVKPTVTTTKELQGFKNHRTSRKETLYGIAKQYGVTEDEIKKHNTFLYANTLNKGDKLQIPVFKEMQVVASEERTKTYMVQPKEGKWRIAYKFGISVEELETLNPNMGETLQEGQQIYVPNIEKTDEKIVDEKYSYYEVLPKEGFYRLKIKLGLEQAELEALNPGLKETGLKVGMVLKIPFTTSVGIGNEGTTTDLSTKIKDSKTKHIAVMLPFRLNRVDFDSISGTKNSINKDRYLQASLDFHSGILMAIDSLKKLGVSLKVDVYDTRYEVSEVSKIIQSHDFKSVDAVIGPLTPNCYEKVASELRAFNVPVISLIGSNLQLRDNEFQSLPADDLLKAKVINYVKADTTVDNVVIISDSENVAVSNELKREFFSAKQVFSRKNKEGKDSYFVTVEDIRAHLKQGKNLVFLETKNAGFISNVTSLLNSLMQNGNREENNEGIRIVLTTTNKNAAFDGDDINNNELSALHFTFAANSKMYNESDNNSFVNAYTKVYNITPNKRATRGFDLTMDVVLRLVTSEDMYLSVNETPLTEYVENKFAYKKKLIGGYYNDTAYLLKYHDLDIVEVK</sequence>
<dbReference type="CDD" id="cd06268">
    <property type="entry name" value="PBP1_ABC_transporter_LIVBP-like"/>
    <property type="match status" value="1"/>
</dbReference>
<name>A0A2N3HIN2_9FLAO</name>
<protein>
    <submittedName>
        <fullName evidence="3">Peptidoglycan-binding protein</fullName>
    </submittedName>
</protein>
<evidence type="ECO:0000313" key="3">
    <source>
        <dbReference type="EMBL" id="PKQ44825.1"/>
    </source>
</evidence>
<dbReference type="InterPro" id="IPR036779">
    <property type="entry name" value="LysM_dom_sf"/>
</dbReference>
<reference evidence="3 4" key="1">
    <citation type="submission" date="2017-12" db="EMBL/GenBank/DDBJ databases">
        <title>Confluentibacter flavum sp. nov., isolated from the saline lake.</title>
        <authorList>
            <person name="Yu L."/>
        </authorList>
    </citation>
    <scope>NUCLEOTIDE SEQUENCE [LARGE SCALE GENOMIC DNA]</scope>
    <source>
        <strain evidence="3 4">3B</strain>
    </source>
</reference>
<feature type="domain" description="LysM" evidence="2">
    <location>
        <begin position="148"/>
        <end position="191"/>
    </location>
</feature>
<dbReference type="InterPro" id="IPR018392">
    <property type="entry name" value="LysM"/>
</dbReference>
<dbReference type="Gene3D" id="3.10.350.10">
    <property type="entry name" value="LysM domain"/>
    <property type="match status" value="3"/>
</dbReference>
<dbReference type="InterPro" id="IPR028082">
    <property type="entry name" value="Peripla_BP_I"/>
</dbReference>
<dbReference type="CDD" id="cd00118">
    <property type="entry name" value="LysM"/>
    <property type="match status" value="3"/>
</dbReference>
<feature type="domain" description="LysM" evidence="2">
    <location>
        <begin position="25"/>
        <end position="68"/>
    </location>
</feature>
<dbReference type="PANTHER" id="PTHR33734">
    <property type="entry name" value="LYSM DOMAIN-CONTAINING GPI-ANCHORED PROTEIN 2"/>
    <property type="match status" value="1"/>
</dbReference>
<gene>
    <name evidence="3" type="ORF">CSW08_10960</name>
</gene>
<dbReference type="EMBL" id="PJEO01000040">
    <property type="protein sequence ID" value="PKQ44825.1"/>
    <property type="molecule type" value="Genomic_DNA"/>
</dbReference>
<dbReference type="AlphaFoldDB" id="A0A2N3HIN2"/>
<feature type="signal peptide" evidence="1">
    <location>
        <begin position="1"/>
        <end position="21"/>
    </location>
</feature>